<protein>
    <submittedName>
        <fullName evidence="2">Heme-binding protein</fullName>
    </submittedName>
</protein>
<evidence type="ECO:0000313" key="3">
    <source>
        <dbReference type="Proteomes" id="UP000306544"/>
    </source>
</evidence>
<dbReference type="AlphaFoldDB" id="A0A5R9A695"/>
<accession>A0A5R9A695</accession>
<organism evidence="2 3">
    <name type="scientific">Nesterenkonia sphaerica</name>
    <dbReference type="NCBI Taxonomy" id="1804988"/>
    <lineage>
        <taxon>Bacteria</taxon>
        <taxon>Bacillati</taxon>
        <taxon>Actinomycetota</taxon>
        <taxon>Actinomycetes</taxon>
        <taxon>Micrococcales</taxon>
        <taxon>Micrococcaceae</taxon>
        <taxon>Nesterenkonia</taxon>
    </lineage>
</organism>
<keyword evidence="3" id="KW-1185">Reference proteome</keyword>
<dbReference type="Pfam" id="PF03928">
    <property type="entry name" value="HbpS-like"/>
    <property type="match status" value="1"/>
</dbReference>
<dbReference type="Proteomes" id="UP000306544">
    <property type="component" value="Unassembled WGS sequence"/>
</dbReference>
<dbReference type="OrthoDB" id="493226at2"/>
<dbReference type="Gene3D" id="3.30.450.150">
    <property type="entry name" value="Haem-degrading domain"/>
    <property type="match status" value="1"/>
</dbReference>
<evidence type="ECO:0000256" key="1">
    <source>
        <dbReference type="SAM" id="MobiDB-lite"/>
    </source>
</evidence>
<reference evidence="2 3" key="1">
    <citation type="submission" date="2019-05" db="EMBL/GenBank/DDBJ databases">
        <title>Nesterenkonia sp. GY239, isolated from the Southern Atlantic Ocean.</title>
        <authorList>
            <person name="Zhang G."/>
        </authorList>
    </citation>
    <scope>NUCLEOTIDE SEQUENCE [LARGE SCALE GENOMIC DNA]</scope>
    <source>
        <strain evidence="2 3">GY239</strain>
    </source>
</reference>
<gene>
    <name evidence="2" type="ORF">FEF27_09515</name>
</gene>
<sequence length="143" mass="14066">MSVYTTIPTITYATAAEAVRHTLDIGAEQGLKLCATVVDPALGLVAYGRADGMTPHSVETSRRKAQTAASTRKSSAAVPAELATAMENGTGGLLTRIPGGVPLVFDGVLVGGLGVAGGPPAEDAKVAAAVLEALGAAPVGDAG</sequence>
<name>A0A5R9A695_9MICC</name>
<dbReference type="EMBL" id="VAWA01000012">
    <property type="protein sequence ID" value="TLP74193.1"/>
    <property type="molecule type" value="Genomic_DNA"/>
</dbReference>
<proteinExistence type="predicted"/>
<evidence type="ECO:0000313" key="2">
    <source>
        <dbReference type="EMBL" id="TLP74193.1"/>
    </source>
</evidence>
<feature type="region of interest" description="Disordered" evidence="1">
    <location>
        <begin position="55"/>
        <end position="76"/>
    </location>
</feature>
<dbReference type="InterPro" id="IPR005624">
    <property type="entry name" value="PduO/GlcC-like"/>
</dbReference>
<dbReference type="RefSeq" id="WP_138170628.1">
    <property type="nucleotide sequence ID" value="NZ_VAWA01000012.1"/>
</dbReference>
<dbReference type="InterPro" id="IPR038084">
    <property type="entry name" value="PduO/GlcC-like_sf"/>
</dbReference>
<dbReference type="PANTHER" id="PTHR34309:SF10">
    <property type="entry name" value="SLR1406 PROTEIN"/>
    <property type="match status" value="1"/>
</dbReference>
<dbReference type="PANTHER" id="PTHR34309">
    <property type="entry name" value="SLR1406 PROTEIN"/>
    <property type="match status" value="1"/>
</dbReference>
<dbReference type="InterPro" id="IPR052517">
    <property type="entry name" value="GlcG_carb_metab_protein"/>
</dbReference>
<comment type="caution">
    <text evidence="2">The sequence shown here is derived from an EMBL/GenBank/DDBJ whole genome shotgun (WGS) entry which is preliminary data.</text>
</comment>
<dbReference type="SUPFAM" id="SSF143744">
    <property type="entry name" value="GlcG-like"/>
    <property type="match status" value="1"/>
</dbReference>